<proteinExistence type="predicted"/>
<feature type="domain" description="Solute-binding protein family 3/N-terminal" evidence="2">
    <location>
        <begin position="25"/>
        <end position="269"/>
    </location>
</feature>
<dbReference type="EMBL" id="UINC01006085">
    <property type="protein sequence ID" value="SVA25382.1"/>
    <property type="molecule type" value="Genomic_DNA"/>
</dbReference>
<dbReference type="SMART" id="SM00062">
    <property type="entry name" value="PBPb"/>
    <property type="match status" value="1"/>
</dbReference>
<dbReference type="Gene3D" id="3.40.190.10">
    <property type="entry name" value="Periplasmic binding protein-like II"/>
    <property type="match status" value="2"/>
</dbReference>
<dbReference type="PANTHER" id="PTHR35936:SF19">
    <property type="entry name" value="AMINO-ACID-BINDING PROTEIN YXEM-RELATED"/>
    <property type="match status" value="1"/>
</dbReference>
<keyword evidence="1" id="KW-0732">Signal</keyword>
<evidence type="ECO:0008006" key="5">
    <source>
        <dbReference type="Google" id="ProtNLM"/>
    </source>
</evidence>
<gene>
    <name evidence="4" type="ORF">METZ01_LOCUS78236</name>
</gene>
<sequence>MKKKLLLALLSATMVTSAFGGDWSTIKIGTEGAYPPWNGTNAAGELEGAEIDLAVDLCERMNATCILVAQDWDGIIPALQNGKYDAIIAGMSITSERMEVIDFSQGYATEPATFSTQSSSALASTGTSGPLNLDLASSAGGLAELKSLLDGAVIGVQGSTTHENFVRQELGDSVTIKTYDTQQNLELDLLAGRLNAALSDSGSMEEFMESNPGLAFFGPKLGGGQFGPGVGVGLRQSDTDLKAMFNKAIDEARADGTLATHFIKWFGKDISM</sequence>
<dbReference type="Pfam" id="PF00497">
    <property type="entry name" value="SBP_bac_3"/>
    <property type="match status" value="1"/>
</dbReference>
<dbReference type="GO" id="GO:0015276">
    <property type="term" value="F:ligand-gated monoatomic ion channel activity"/>
    <property type="evidence" value="ECO:0007669"/>
    <property type="project" value="InterPro"/>
</dbReference>
<dbReference type="SUPFAM" id="SSF53850">
    <property type="entry name" value="Periplasmic binding protein-like II"/>
    <property type="match status" value="1"/>
</dbReference>
<feature type="domain" description="Ionotropic glutamate receptor C-terminal" evidence="3">
    <location>
        <begin position="25"/>
        <end position="268"/>
    </location>
</feature>
<dbReference type="PANTHER" id="PTHR35936">
    <property type="entry name" value="MEMBRANE-BOUND LYTIC MUREIN TRANSGLYCOSYLASE F"/>
    <property type="match status" value="1"/>
</dbReference>
<dbReference type="InterPro" id="IPR001320">
    <property type="entry name" value="Iontro_rcpt_C"/>
</dbReference>
<dbReference type="AlphaFoldDB" id="A0A381UAY1"/>
<evidence type="ECO:0000256" key="1">
    <source>
        <dbReference type="ARBA" id="ARBA00022729"/>
    </source>
</evidence>
<organism evidence="4">
    <name type="scientific">marine metagenome</name>
    <dbReference type="NCBI Taxonomy" id="408172"/>
    <lineage>
        <taxon>unclassified sequences</taxon>
        <taxon>metagenomes</taxon>
        <taxon>ecological metagenomes</taxon>
    </lineage>
</organism>
<accession>A0A381UAY1</accession>
<dbReference type="InterPro" id="IPR001638">
    <property type="entry name" value="Solute-binding_3/MltF_N"/>
</dbReference>
<evidence type="ECO:0000313" key="4">
    <source>
        <dbReference type="EMBL" id="SVA25382.1"/>
    </source>
</evidence>
<dbReference type="SMART" id="SM00079">
    <property type="entry name" value="PBPe"/>
    <property type="match status" value="1"/>
</dbReference>
<evidence type="ECO:0000259" key="3">
    <source>
        <dbReference type="SMART" id="SM00079"/>
    </source>
</evidence>
<dbReference type="GO" id="GO:0016020">
    <property type="term" value="C:membrane"/>
    <property type="evidence" value="ECO:0007669"/>
    <property type="project" value="InterPro"/>
</dbReference>
<evidence type="ECO:0000259" key="2">
    <source>
        <dbReference type="SMART" id="SM00062"/>
    </source>
</evidence>
<name>A0A381UAY1_9ZZZZ</name>
<protein>
    <recommendedName>
        <fullName evidence="5">Solute-binding protein family 3/N-terminal domain-containing protein</fullName>
    </recommendedName>
</protein>
<reference evidence="4" key="1">
    <citation type="submission" date="2018-05" db="EMBL/GenBank/DDBJ databases">
        <authorList>
            <person name="Lanie J.A."/>
            <person name="Ng W.-L."/>
            <person name="Kazmierczak K.M."/>
            <person name="Andrzejewski T.M."/>
            <person name="Davidsen T.M."/>
            <person name="Wayne K.J."/>
            <person name="Tettelin H."/>
            <person name="Glass J.I."/>
            <person name="Rusch D."/>
            <person name="Podicherti R."/>
            <person name="Tsui H.-C.T."/>
            <person name="Winkler M.E."/>
        </authorList>
    </citation>
    <scope>NUCLEOTIDE SEQUENCE</scope>
</reference>